<keyword evidence="5 9" id="KW-0812">Transmembrane</keyword>
<evidence type="ECO:0000256" key="7">
    <source>
        <dbReference type="ARBA" id="ARBA00023136"/>
    </source>
</evidence>
<evidence type="ECO:0000256" key="2">
    <source>
        <dbReference type="ARBA" id="ARBA00022448"/>
    </source>
</evidence>
<dbReference type="EMBL" id="QMQA01000117">
    <property type="protein sequence ID" value="RLE13099.1"/>
    <property type="molecule type" value="Genomic_DNA"/>
</dbReference>
<reference evidence="11 12" key="1">
    <citation type="submission" date="2018-06" db="EMBL/GenBank/DDBJ databases">
        <title>Extensive metabolic versatility and redundancy in microbially diverse, dynamic hydrothermal sediments.</title>
        <authorList>
            <person name="Dombrowski N."/>
            <person name="Teske A."/>
            <person name="Baker B.J."/>
        </authorList>
    </citation>
    <scope>NUCLEOTIDE SEQUENCE [LARGE SCALE GENOMIC DNA]</scope>
    <source>
        <strain evidence="11">B3_G15</strain>
    </source>
</reference>
<dbReference type="GO" id="GO:0022857">
    <property type="term" value="F:transmembrane transporter activity"/>
    <property type="evidence" value="ECO:0007669"/>
    <property type="project" value="TreeGrafter"/>
</dbReference>
<dbReference type="InterPro" id="IPR007387">
    <property type="entry name" value="TRAP_DctQ"/>
</dbReference>
<dbReference type="PANTHER" id="PTHR35011">
    <property type="entry name" value="2,3-DIKETO-L-GULONATE TRAP TRANSPORTER SMALL PERMEASE PROTEIN YIAM"/>
    <property type="match status" value="1"/>
</dbReference>
<evidence type="ECO:0000256" key="5">
    <source>
        <dbReference type="ARBA" id="ARBA00022692"/>
    </source>
</evidence>
<accession>A0A662DG42</accession>
<evidence type="ECO:0000256" key="1">
    <source>
        <dbReference type="ARBA" id="ARBA00004429"/>
    </source>
</evidence>
<evidence type="ECO:0000259" key="10">
    <source>
        <dbReference type="Pfam" id="PF04290"/>
    </source>
</evidence>
<organism evidence="11 12">
    <name type="scientific">Aerophobetes bacterium</name>
    <dbReference type="NCBI Taxonomy" id="2030807"/>
    <lineage>
        <taxon>Bacteria</taxon>
        <taxon>Candidatus Aerophobota</taxon>
    </lineage>
</organism>
<gene>
    <name evidence="11" type="ORF">DRJ04_04955</name>
</gene>
<keyword evidence="7 9" id="KW-0472">Membrane</keyword>
<comment type="subcellular location">
    <subcellularLocation>
        <location evidence="1">Cell inner membrane</location>
        <topology evidence="1">Multi-pass membrane protein</topology>
    </subcellularLocation>
</comment>
<dbReference type="InterPro" id="IPR055348">
    <property type="entry name" value="DctQ"/>
</dbReference>
<evidence type="ECO:0000313" key="12">
    <source>
        <dbReference type="Proteomes" id="UP000280417"/>
    </source>
</evidence>
<evidence type="ECO:0000313" key="11">
    <source>
        <dbReference type="EMBL" id="RLE13099.1"/>
    </source>
</evidence>
<feature type="domain" description="Tripartite ATP-independent periplasmic transporters DctQ component" evidence="10">
    <location>
        <begin position="34"/>
        <end position="157"/>
    </location>
</feature>
<feature type="transmembrane region" description="Helical" evidence="9">
    <location>
        <begin position="18"/>
        <end position="40"/>
    </location>
</feature>
<keyword evidence="6 9" id="KW-1133">Transmembrane helix</keyword>
<feature type="transmembrane region" description="Helical" evidence="9">
    <location>
        <begin position="98"/>
        <end position="121"/>
    </location>
</feature>
<dbReference type="GO" id="GO:0005886">
    <property type="term" value="C:plasma membrane"/>
    <property type="evidence" value="ECO:0007669"/>
    <property type="project" value="UniProtKB-SubCell"/>
</dbReference>
<keyword evidence="4" id="KW-0997">Cell inner membrane</keyword>
<comment type="similarity">
    <text evidence="8">Belongs to the TRAP transporter small permease family.</text>
</comment>
<sequence>MTKGKSSPGQLILLVSDWVNWVVIRVLGVMVAALLVITLYEVFFRYVLRNPLPWPVPVSRILLIWIALLGISVALKAGEHVAVEGAVLILPPRYQKLIMFLDYLIIGIWLAVIIWQGWLATTHATQLMVITRALRIQFKWRLAAVPLSGILQFIHLLAGPAIIHKAVEGEEKEGQK</sequence>
<proteinExistence type="inferred from homology"/>
<feature type="transmembrane region" description="Helical" evidence="9">
    <location>
        <begin position="61"/>
        <end position="78"/>
    </location>
</feature>
<keyword evidence="3" id="KW-1003">Cell membrane</keyword>
<evidence type="ECO:0000256" key="3">
    <source>
        <dbReference type="ARBA" id="ARBA00022475"/>
    </source>
</evidence>
<dbReference type="GO" id="GO:0015740">
    <property type="term" value="P:C4-dicarboxylate transport"/>
    <property type="evidence" value="ECO:0007669"/>
    <property type="project" value="TreeGrafter"/>
</dbReference>
<evidence type="ECO:0000256" key="8">
    <source>
        <dbReference type="ARBA" id="ARBA00038436"/>
    </source>
</evidence>
<dbReference type="Proteomes" id="UP000280417">
    <property type="component" value="Unassembled WGS sequence"/>
</dbReference>
<keyword evidence="2" id="KW-0813">Transport</keyword>
<comment type="caution">
    <text evidence="11">The sequence shown here is derived from an EMBL/GenBank/DDBJ whole genome shotgun (WGS) entry which is preliminary data.</text>
</comment>
<name>A0A662DG42_UNCAE</name>
<evidence type="ECO:0000256" key="4">
    <source>
        <dbReference type="ARBA" id="ARBA00022519"/>
    </source>
</evidence>
<dbReference type="Pfam" id="PF04290">
    <property type="entry name" value="DctQ"/>
    <property type="match status" value="1"/>
</dbReference>
<evidence type="ECO:0000256" key="6">
    <source>
        <dbReference type="ARBA" id="ARBA00022989"/>
    </source>
</evidence>
<feature type="transmembrane region" description="Helical" evidence="9">
    <location>
        <begin position="142"/>
        <end position="163"/>
    </location>
</feature>
<protein>
    <recommendedName>
        <fullName evidence="10">Tripartite ATP-independent periplasmic transporters DctQ component domain-containing protein</fullName>
    </recommendedName>
</protein>
<evidence type="ECO:0000256" key="9">
    <source>
        <dbReference type="SAM" id="Phobius"/>
    </source>
</evidence>
<dbReference type="PANTHER" id="PTHR35011:SF2">
    <property type="entry name" value="2,3-DIKETO-L-GULONATE TRAP TRANSPORTER SMALL PERMEASE PROTEIN YIAM"/>
    <property type="match status" value="1"/>
</dbReference>
<dbReference type="AlphaFoldDB" id="A0A662DG42"/>